<evidence type="ECO:0000256" key="4">
    <source>
        <dbReference type="ARBA" id="ARBA00023163"/>
    </source>
</evidence>
<protein>
    <recommendedName>
        <fullName evidence="5">HTH lysR-type domain-containing protein</fullName>
    </recommendedName>
</protein>
<dbReference type="GO" id="GO:0000976">
    <property type="term" value="F:transcription cis-regulatory region binding"/>
    <property type="evidence" value="ECO:0007669"/>
    <property type="project" value="TreeGrafter"/>
</dbReference>
<comment type="caution">
    <text evidence="6">The sequence shown here is derived from an EMBL/GenBank/DDBJ whole genome shotgun (WGS) entry which is preliminary data.</text>
</comment>
<evidence type="ECO:0000313" key="7">
    <source>
        <dbReference type="Proteomes" id="UP000053669"/>
    </source>
</evidence>
<keyword evidence="3" id="KW-0238">DNA-binding</keyword>
<dbReference type="PANTHER" id="PTHR30126">
    <property type="entry name" value="HTH-TYPE TRANSCRIPTIONAL REGULATOR"/>
    <property type="match status" value="1"/>
</dbReference>
<evidence type="ECO:0000313" key="6">
    <source>
        <dbReference type="EMBL" id="KUN57441.1"/>
    </source>
</evidence>
<keyword evidence="4" id="KW-0804">Transcription</keyword>
<reference evidence="6 7" key="1">
    <citation type="submission" date="2015-10" db="EMBL/GenBank/DDBJ databases">
        <title>Draft genome sequence of Streptomyces canus DSM 40017, type strain for the species Streptomyces canus.</title>
        <authorList>
            <person name="Ruckert C."/>
            <person name="Winkler A."/>
            <person name="Kalinowski J."/>
            <person name="Kampfer P."/>
            <person name="Glaeser S."/>
        </authorList>
    </citation>
    <scope>NUCLEOTIDE SEQUENCE [LARGE SCALE GENOMIC DNA]</scope>
    <source>
        <strain evidence="6 7">DSM 40017</strain>
    </source>
</reference>
<dbReference type="InterPro" id="IPR036390">
    <property type="entry name" value="WH_DNA-bd_sf"/>
</dbReference>
<dbReference type="GO" id="GO:0003700">
    <property type="term" value="F:DNA-binding transcription factor activity"/>
    <property type="evidence" value="ECO:0007669"/>
    <property type="project" value="InterPro"/>
</dbReference>
<organism evidence="6 7">
    <name type="scientific">Streptomyces canus</name>
    <dbReference type="NCBI Taxonomy" id="58343"/>
    <lineage>
        <taxon>Bacteria</taxon>
        <taxon>Bacillati</taxon>
        <taxon>Actinomycetota</taxon>
        <taxon>Actinomycetes</taxon>
        <taxon>Kitasatosporales</taxon>
        <taxon>Streptomycetaceae</taxon>
        <taxon>Streptomyces</taxon>
        <taxon>Streptomyces aurantiacus group</taxon>
    </lineage>
</organism>
<dbReference type="EMBL" id="LMWU01000073">
    <property type="protein sequence ID" value="KUN57441.1"/>
    <property type="molecule type" value="Genomic_DNA"/>
</dbReference>
<dbReference type="PRINTS" id="PR00039">
    <property type="entry name" value="HTHLYSR"/>
</dbReference>
<keyword evidence="2" id="KW-0805">Transcription regulation</keyword>
<dbReference type="SUPFAM" id="SSF46785">
    <property type="entry name" value="Winged helix' DNA-binding domain"/>
    <property type="match status" value="1"/>
</dbReference>
<dbReference type="RefSeq" id="WP_059211628.1">
    <property type="nucleotide sequence ID" value="NZ_KQ948683.1"/>
</dbReference>
<dbReference type="PROSITE" id="PS50931">
    <property type="entry name" value="HTH_LYSR"/>
    <property type="match status" value="1"/>
</dbReference>
<dbReference type="AlphaFoldDB" id="A0A101RKX1"/>
<sequence>MVQIDGWLDRVCGHIGGRGVDIVLDVVGGTGSPSPCAPSPCATDTSSPTDIKQPKALVTVAEAGGVLPASELLHLVQSAVARQIHTLKNELGTALFERARSGGRPK</sequence>
<gene>
    <name evidence="6" type="ORF">AQJ46_47785</name>
</gene>
<accession>A0A101RKX1</accession>
<evidence type="ECO:0000256" key="3">
    <source>
        <dbReference type="ARBA" id="ARBA00023125"/>
    </source>
</evidence>
<dbReference type="STRING" id="58343.AQJ46_47785"/>
<dbReference type="InterPro" id="IPR036388">
    <property type="entry name" value="WH-like_DNA-bd_sf"/>
</dbReference>
<proteinExistence type="inferred from homology"/>
<dbReference type="InterPro" id="IPR000847">
    <property type="entry name" value="LysR_HTH_N"/>
</dbReference>
<feature type="domain" description="HTH lysR-type" evidence="5">
    <location>
        <begin position="49"/>
        <end position="106"/>
    </location>
</feature>
<evidence type="ECO:0000259" key="5">
    <source>
        <dbReference type="PROSITE" id="PS50931"/>
    </source>
</evidence>
<evidence type="ECO:0000256" key="2">
    <source>
        <dbReference type="ARBA" id="ARBA00023015"/>
    </source>
</evidence>
<comment type="similarity">
    <text evidence="1">Belongs to the LysR transcriptional regulatory family.</text>
</comment>
<dbReference type="Pfam" id="PF00126">
    <property type="entry name" value="HTH_1"/>
    <property type="match status" value="1"/>
</dbReference>
<dbReference type="Gene3D" id="1.10.10.10">
    <property type="entry name" value="Winged helix-like DNA-binding domain superfamily/Winged helix DNA-binding domain"/>
    <property type="match status" value="1"/>
</dbReference>
<evidence type="ECO:0000256" key="1">
    <source>
        <dbReference type="ARBA" id="ARBA00009437"/>
    </source>
</evidence>
<dbReference type="Proteomes" id="UP000053669">
    <property type="component" value="Unassembled WGS sequence"/>
</dbReference>
<name>A0A101RKX1_9ACTN</name>
<dbReference type="PANTHER" id="PTHR30126:SF40">
    <property type="entry name" value="HTH-TYPE TRANSCRIPTIONAL REGULATOR GLTR"/>
    <property type="match status" value="1"/>
</dbReference>